<dbReference type="SUPFAM" id="SSF52777">
    <property type="entry name" value="CoA-dependent acyltransferases"/>
    <property type="match status" value="2"/>
</dbReference>
<comment type="caution">
    <text evidence="2">The sequence shown here is derived from an EMBL/GenBank/DDBJ whole genome shotgun (WGS) entry which is preliminary data.</text>
</comment>
<dbReference type="GO" id="GO:0005737">
    <property type="term" value="C:cytoplasm"/>
    <property type="evidence" value="ECO:0007669"/>
    <property type="project" value="TreeGrafter"/>
</dbReference>
<dbReference type="AlphaFoldDB" id="A0A2U1TYP4"/>
<dbReference type="Proteomes" id="UP000296159">
    <property type="component" value="Unassembled WGS sequence"/>
</dbReference>
<dbReference type="GO" id="GO:0003824">
    <property type="term" value="F:catalytic activity"/>
    <property type="evidence" value="ECO:0007669"/>
    <property type="project" value="InterPro"/>
</dbReference>
<evidence type="ECO:0000313" key="2">
    <source>
        <dbReference type="EMBL" id="PWC14538.1"/>
    </source>
</evidence>
<keyword evidence="3" id="KW-1185">Reference proteome</keyword>
<gene>
    <name evidence="2" type="ORF">DDT56_13555</name>
</gene>
<dbReference type="RefSeq" id="WP_136166963.1">
    <property type="nucleotide sequence ID" value="NZ_KZ819081.1"/>
</dbReference>
<dbReference type="GO" id="GO:0031177">
    <property type="term" value="F:phosphopantetheine binding"/>
    <property type="evidence" value="ECO:0007669"/>
    <property type="project" value="TreeGrafter"/>
</dbReference>
<dbReference type="GO" id="GO:0043041">
    <property type="term" value="P:amino acid activation for nonribosomal peptide biosynthetic process"/>
    <property type="evidence" value="ECO:0007669"/>
    <property type="project" value="TreeGrafter"/>
</dbReference>
<dbReference type="PANTHER" id="PTHR45527">
    <property type="entry name" value="NONRIBOSOMAL PEPTIDE SYNTHETASE"/>
    <property type="match status" value="1"/>
</dbReference>
<dbReference type="Gene3D" id="3.30.559.30">
    <property type="entry name" value="Nonribosomal peptide synthetase, condensation domain"/>
    <property type="match status" value="1"/>
</dbReference>
<dbReference type="InterPro" id="IPR001242">
    <property type="entry name" value="Condensation_dom"/>
</dbReference>
<dbReference type="GO" id="GO:0044550">
    <property type="term" value="P:secondary metabolite biosynthetic process"/>
    <property type="evidence" value="ECO:0007669"/>
    <property type="project" value="TreeGrafter"/>
</dbReference>
<dbReference type="Gene3D" id="3.30.559.10">
    <property type="entry name" value="Chloramphenicol acetyltransferase-like domain"/>
    <property type="match status" value="1"/>
</dbReference>
<dbReference type="InterPro" id="IPR023213">
    <property type="entry name" value="CAT-like_dom_sf"/>
</dbReference>
<reference evidence="2 3" key="1">
    <citation type="submission" date="2018-04" db="EMBL/GenBank/DDBJ databases">
        <title>Brenneria corticis sp.nov.</title>
        <authorList>
            <person name="Li Y."/>
        </authorList>
    </citation>
    <scope>NUCLEOTIDE SEQUENCE [LARGE SCALE GENOMIC DNA]</scope>
    <source>
        <strain evidence="2 3">CFCC 11842</strain>
    </source>
</reference>
<accession>A0A2U1TYP4</accession>
<dbReference type="PANTHER" id="PTHR45527:SF1">
    <property type="entry name" value="FATTY ACID SYNTHASE"/>
    <property type="match status" value="1"/>
</dbReference>
<proteinExistence type="predicted"/>
<sequence length="450" mass="51257">MSATEPNSGWMPLTPAQLDFWQEFCLYPDQPISTVAHYIDIRGEVDQQALAQAITLTIGETEAFALRFAIARRRQPLQRCDPAAAPPLRRIDVRHCPDPRREALCLMRADVEQPLDLLRQPLAASWLIRVGDARYFWYIRAHHIVIDGYGMTLIEHRCAGLYAQGIGKGGAGDAFYPFARCLAEEREYGASRRCADDRRYWRDYLAAPVELPVLHKGGEDYGAPCRHFACRLSARFSGDLQRMAERCDIGWPDLLLALSGAYLFGHLPRRTLGDREILPLWVPFMNRRSPVAAYVPALLVNILPLFIRAAADENLLDFLRRTARELHVQRAHGRYRIERIAADRQLPADSRYFFSPLVNVLPFDPPCFAGCRSGRHVLASGPGDGFNITWRGHMDARRLWVEVDADPALLRQDEFIRHRQTLPDFMRRAVREGALTRRLGALFNPPDPAR</sequence>
<name>A0A2U1TYP4_9GAMM</name>
<organism evidence="2 3">
    <name type="scientific">Brenneria corticis</name>
    <dbReference type="NCBI Taxonomy" id="2173106"/>
    <lineage>
        <taxon>Bacteria</taxon>
        <taxon>Pseudomonadati</taxon>
        <taxon>Pseudomonadota</taxon>
        <taxon>Gammaproteobacteria</taxon>
        <taxon>Enterobacterales</taxon>
        <taxon>Pectobacteriaceae</taxon>
        <taxon>Brenneria</taxon>
    </lineage>
</organism>
<protein>
    <submittedName>
        <fullName evidence="2">Condensation protein</fullName>
    </submittedName>
</protein>
<evidence type="ECO:0000313" key="3">
    <source>
        <dbReference type="Proteomes" id="UP000296159"/>
    </source>
</evidence>
<dbReference type="EMBL" id="QDKH01000014">
    <property type="protein sequence ID" value="PWC14538.1"/>
    <property type="molecule type" value="Genomic_DNA"/>
</dbReference>
<evidence type="ECO:0000259" key="1">
    <source>
        <dbReference type="Pfam" id="PF00668"/>
    </source>
</evidence>
<dbReference type="Pfam" id="PF00668">
    <property type="entry name" value="Condensation"/>
    <property type="match status" value="1"/>
</dbReference>
<feature type="domain" description="Condensation" evidence="1">
    <location>
        <begin position="9"/>
        <end position="359"/>
    </location>
</feature>